<name>A0A0X1L4K7_VIBCO</name>
<dbReference type="InterPro" id="IPR027385">
    <property type="entry name" value="Beta-barrel_OMP"/>
</dbReference>
<dbReference type="EMBL" id="DS990140">
    <property type="protein sequence ID" value="EET25495.1"/>
    <property type="molecule type" value="Genomic_DNA"/>
</dbReference>
<evidence type="ECO:0000259" key="2">
    <source>
        <dbReference type="Pfam" id="PF13505"/>
    </source>
</evidence>
<accession>A0A0X1L4K7</accession>
<organism evidence="3">
    <name type="scientific">Vibrio cholerae (strain MO10)</name>
    <dbReference type="NCBI Taxonomy" id="345072"/>
    <lineage>
        <taxon>Bacteria</taxon>
        <taxon>Pseudomonadati</taxon>
        <taxon>Pseudomonadota</taxon>
        <taxon>Gammaproteobacteria</taxon>
        <taxon>Vibrionales</taxon>
        <taxon>Vibrionaceae</taxon>
        <taxon>Vibrio</taxon>
    </lineage>
</organism>
<dbReference type="Pfam" id="PF13505">
    <property type="entry name" value="OMP_b-brl"/>
    <property type="match status" value="1"/>
</dbReference>
<dbReference type="HOGENOM" id="CLU_1554645_0_0_6"/>
<evidence type="ECO:0000313" key="3">
    <source>
        <dbReference type="EMBL" id="EET25495.1"/>
    </source>
</evidence>
<proteinExistence type="predicted"/>
<sequence>MYQSIHASLARNVFVKTSPRLFSTPLCQCVALMTSSLLTSSLLVPSVAAEPYAGISLAYTNAEYQPNHAASFTDGSPIAVALQGGYFFSDYLGLEARYSTSVQRSSGVNIDNLSAAFVKLNLPMSAQVSLYGLAGYSYFSLDKQGVGSVDESGFSSGIGIHYALDSRSAIAFDFINHANGDEARLNTVNLSFQLKF</sequence>
<feature type="domain" description="Outer membrane protein beta-barrel" evidence="2">
    <location>
        <begin position="37"/>
        <end position="196"/>
    </location>
</feature>
<evidence type="ECO:0000256" key="1">
    <source>
        <dbReference type="ARBA" id="ARBA00022729"/>
    </source>
</evidence>
<reference evidence="3" key="2">
    <citation type="submission" date="2008-07" db="EMBL/GenBank/DDBJ databases">
        <authorList>
            <consortium name="Broad Institute Genome Sequencing Platform"/>
            <person name="Colwell R."/>
            <person name="Grim C.J."/>
            <person name="Young S."/>
            <person name="Jaffe D."/>
            <person name="Gnerre S."/>
            <person name="Berlin A."/>
            <person name="Heiman D."/>
            <person name="Hepburn T."/>
            <person name="Shea T."/>
            <person name="Sykes S."/>
            <person name="Alvarado L."/>
            <person name="Kodira C."/>
            <person name="Heidelberg J."/>
            <person name="Lander E."/>
            <person name="Galagan J."/>
            <person name="Nusbaum C."/>
            <person name="Birren B."/>
        </authorList>
    </citation>
    <scope>NUCLEOTIDE SEQUENCE [LARGE SCALE GENOMIC DNA]</scope>
    <source>
        <strain evidence="3">MO10</strain>
    </source>
</reference>
<dbReference type="Gene3D" id="2.40.160.20">
    <property type="match status" value="1"/>
</dbReference>
<dbReference type="InterPro" id="IPR011250">
    <property type="entry name" value="OMP/PagP_B-barrel"/>
</dbReference>
<dbReference type="SUPFAM" id="SSF56925">
    <property type="entry name" value="OMPA-like"/>
    <property type="match status" value="1"/>
</dbReference>
<protein>
    <recommendedName>
        <fullName evidence="2">Outer membrane protein beta-barrel domain-containing protein</fullName>
    </recommendedName>
</protein>
<reference evidence="3" key="1">
    <citation type="submission" date="2005-09" db="EMBL/GenBank/DDBJ databases">
        <title>Annotation of Vibrio cholerae MO10.</title>
        <authorList>
            <person name="Colwell R."/>
            <person name="Grim C.J."/>
            <person name="Young S."/>
            <person name="Jaffe D."/>
            <person name="Gnerre S."/>
            <person name="Berlin A."/>
            <person name="Heiman D."/>
            <person name="Hepburn T."/>
            <person name="Shea T."/>
            <person name="Sykes S."/>
            <person name="Yandava C."/>
            <person name="Alvarado L."/>
            <person name="Kodira C."/>
            <person name="Borodovsky M."/>
            <person name="Heidelberg J."/>
            <person name="Lander E."/>
            <person name="Galagan J."/>
            <person name="Nusbaum C."/>
            <person name="Birren B."/>
        </authorList>
    </citation>
    <scope>NUCLEOTIDE SEQUENCE [LARGE SCALE GENOMIC DNA]</scope>
    <source>
        <strain evidence="3">MO10</strain>
    </source>
</reference>
<keyword evidence="1" id="KW-0732">Signal</keyword>
<dbReference type="AlphaFoldDB" id="A0A0X1L4K7"/>
<gene>
    <name evidence="3" type="ORF">VchoM_03522</name>
</gene>
<dbReference type="Proteomes" id="UP000004687">
    <property type="component" value="Unassembled WGS sequence"/>
</dbReference>